<name>A0A0B1TRY3_OESDE</name>
<accession>A0A0B1TRY3</accession>
<dbReference type="Proteomes" id="UP000053660">
    <property type="component" value="Unassembled WGS sequence"/>
</dbReference>
<feature type="region of interest" description="Disordered" evidence="1">
    <location>
        <begin position="1"/>
        <end position="50"/>
    </location>
</feature>
<evidence type="ECO:0000313" key="3">
    <source>
        <dbReference type="Proteomes" id="UP000053660"/>
    </source>
</evidence>
<sequence>MKMVLPRNAVRQTRARRGQRDGHEQGVVTKKASLSRDGGMAQEEDTRTQQNESIVKDKFAAGVIQDVVTTYNVSIYNKLL</sequence>
<dbReference type="AlphaFoldDB" id="A0A0B1TRY3"/>
<evidence type="ECO:0000256" key="1">
    <source>
        <dbReference type="SAM" id="MobiDB-lite"/>
    </source>
</evidence>
<keyword evidence="3" id="KW-1185">Reference proteome</keyword>
<protein>
    <submittedName>
        <fullName evidence="2">Uncharacterized protein</fullName>
    </submittedName>
</protein>
<evidence type="ECO:0000313" key="2">
    <source>
        <dbReference type="EMBL" id="KHJ98582.1"/>
    </source>
</evidence>
<reference evidence="2 3" key="1">
    <citation type="submission" date="2014-03" db="EMBL/GenBank/DDBJ databases">
        <title>Draft genome of the hookworm Oesophagostomum dentatum.</title>
        <authorList>
            <person name="Mitreva M."/>
        </authorList>
    </citation>
    <scope>NUCLEOTIDE SEQUENCE [LARGE SCALE GENOMIC DNA]</scope>
    <source>
        <strain evidence="2 3">OD-Hann</strain>
    </source>
</reference>
<gene>
    <name evidence="2" type="ORF">OESDEN_01437</name>
</gene>
<organism evidence="2 3">
    <name type="scientific">Oesophagostomum dentatum</name>
    <name type="common">Nodular worm</name>
    <dbReference type="NCBI Taxonomy" id="61180"/>
    <lineage>
        <taxon>Eukaryota</taxon>
        <taxon>Metazoa</taxon>
        <taxon>Ecdysozoa</taxon>
        <taxon>Nematoda</taxon>
        <taxon>Chromadorea</taxon>
        <taxon>Rhabditida</taxon>
        <taxon>Rhabditina</taxon>
        <taxon>Rhabditomorpha</taxon>
        <taxon>Strongyloidea</taxon>
        <taxon>Strongylidae</taxon>
        <taxon>Oesophagostomum</taxon>
    </lineage>
</organism>
<dbReference type="EMBL" id="KN549296">
    <property type="protein sequence ID" value="KHJ98582.1"/>
    <property type="molecule type" value="Genomic_DNA"/>
</dbReference>
<proteinExistence type="predicted"/>